<keyword evidence="2" id="KW-1185">Reference proteome</keyword>
<dbReference type="RefSeq" id="XP_040629394.1">
    <property type="nucleotide sequence ID" value="XM_040768463.1"/>
</dbReference>
<sequence length="305" mass="33948">MVHFAEDEYLTALCLGPEPDQLITLVHKKESDASFLKMTTGYQRRHFTECSPSWDILQTNPSTDLLRHCDTLHTLPFTTGTAPTFIVGQKETSLWMELRCEVSPPDRAFPSQMDIPGRIYDKFGGFAASDANAYRVRGRAAAGGVIIREAMKIPPTLEGVEPQWTGASHVELFEQDFYARPGAAVELRVSFGVVRPVRLLAAYTDGYSSFSVAGCLTPKGTRFIVLCEDASSERPENYTFRYSGKKAIYSIKLLGDSQCSHRFKSFHPDGSWIAEAIENDVCILLSPEEDTIKRRAAAIRLGLPK</sequence>
<dbReference type="EMBL" id="JH795862">
    <property type="protein sequence ID" value="EJU02500.1"/>
    <property type="molecule type" value="Genomic_DNA"/>
</dbReference>
<dbReference type="GeneID" id="63683525"/>
<name>M5G2Q4_DACPD</name>
<protein>
    <submittedName>
        <fullName evidence="1">Uncharacterized protein</fullName>
    </submittedName>
</protein>
<proteinExistence type="predicted"/>
<evidence type="ECO:0000313" key="2">
    <source>
        <dbReference type="Proteomes" id="UP000030653"/>
    </source>
</evidence>
<dbReference type="Proteomes" id="UP000030653">
    <property type="component" value="Unassembled WGS sequence"/>
</dbReference>
<organism evidence="1 2">
    <name type="scientific">Dacryopinax primogenitus (strain DJM 731)</name>
    <name type="common">Brown rot fungus</name>
    <dbReference type="NCBI Taxonomy" id="1858805"/>
    <lineage>
        <taxon>Eukaryota</taxon>
        <taxon>Fungi</taxon>
        <taxon>Dikarya</taxon>
        <taxon>Basidiomycota</taxon>
        <taxon>Agaricomycotina</taxon>
        <taxon>Dacrymycetes</taxon>
        <taxon>Dacrymycetales</taxon>
        <taxon>Dacrymycetaceae</taxon>
        <taxon>Dacryopinax</taxon>
    </lineage>
</organism>
<dbReference type="AlphaFoldDB" id="M5G2Q4"/>
<accession>M5G2Q4</accession>
<dbReference type="HOGENOM" id="CLU_912224_0_0_1"/>
<reference evidence="1 2" key="1">
    <citation type="journal article" date="2012" name="Science">
        <title>The Paleozoic origin of enzymatic lignin decomposition reconstructed from 31 fungal genomes.</title>
        <authorList>
            <person name="Floudas D."/>
            <person name="Binder M."/>
            <person name="Riley R."/>
            <person name="Barry K."/>
            <person name="Blanchette R.A."/>
            <person name="Henrissat B."/>
            <person name="Martinez A.T."/>
            <person name="Otillar R."/>
            <person name="Spatafora J.W."/>
            <person name="Yadav J.S."/>
            <person name="Aerts A."/>
            <person name="Benoit I."/>
            <person name="Boyd A."/>
            <person name="Carlson A."/>
            <person name="Copeland A."/>
            <person name="Coutinho P.M."/>
            <person name="de Vries R.P."/>
            <person name="Ferreira P."/>
            <person name="Findley K."/>
            <person name="Foster B."/>
            <person name="Gaskell J."/>
            <person name="Glotzer D."/>
            <person name="Gorecki P."/>
            <person name="Heitman J."/>
            <person name="Hesse C."/>
            <person name="Hori C."/>
            <person name="Igarashi K."/>
            <person name="Jurgens J.A."/>
            <person name="Kallen N."/>
            <person name="Kersten P."/>
            <person name="Kohler A."/>
            <person name="Kuees U."/>
            <person name="Kumar T.K.A."/>
            <person name="Kuo A."/>
            <person name="LaButti K."/>
            <person name="Larrondo L.F."/>
            <person name="Lindquist E."/>
            <person name="Ling A."/>
            <person name="Lombard V."/>
            <person name="Lucas S."/>
            <person name="Lundell T."/>
            <person name="Martin R."/>
            <person name="McLaughlin D.J."/>
            <person name="Morgenstern I."/>
            <person name="Morin E."/>
            <person name="Murat C."/>
            <person name="Nagy L.G."/>
            <person name="Nolan M."/>
            <person name="Ohm R.A."/>
            <person name="Patyshakuliyeva A."/>
            <person name="Rokas A."/>
            <person name="Ruiz-Duenas F.J."/>
            <person name="Sabat G."/>
            <person name="Salamov A."/>
            <person name="Samejima M."/>
            <person name="Schmutz J."/>
            <person name="Slot J.C."/>
            <person name="St John F."/>
            <person name="Stenlid J."/>
            <person name="Sun H."/>
            <person name="Sun S."/>
            <person name="Syed K."/>
            <person name="Tsang A."/>
            <person name="Wiebenga A."/>
            <person name="Young D."/>
            <person name="Pisabarro A."/>
            <person name="Eastwood D.C."/>
            <person name="Martin F."/>
            <person name="Cullen D."/>
            <person name="Grigoriev I.V."/>
            <person name="Hibbett D.S."/>
        </authorList>
    </citation>
    <scope>NUCLEOTIDE SEQUENCE [LARGE SCALE GENOMIC DNA]</scope>
    <source>
        <strain evidence="1 2">DJM-731 SS1</strain>
    </source>
</reference>
<gene>
    <name evidence="1" type="ORF">DACRYDRAFT_107417</name>
</gene>
<evidence type="ECO:0000313" key="1">
    <source>
        <dbReference type="EMBL" id="EJU02500.1"/>
    </source>
</evidence>
<dbReference type="OrthoDB" id="3413114at2759"/>